<keyword evidence="11" id="KW-1185">Reference proteome</keyword>
<evidence type="ECO:0000259" key="9">
    <source>
        <dbReference type="Pfam" id="PF25812"/>
    </source>
</evidence>
<comment type="similarity">
    <text evidence="2">Belongs to the rad17/RAD24 family.</text>
</comment>
<dbReference type="GO" id="GO:0003689">
    <property type="term" value="F:DNA clamp loader activity"/>
    <property type="evidence" value="ECO:0007669"/>
    <property type="project" value="TreeGrafter"/>
</dbReference>
<dbReference type="Pfam" id="PF03215">
    <property type="entry name" value="Rad17"/>
    <property type="match status" value="1"/>
</dbReference>
<feature type="region of interest" description="Disordered" evidence="8">
    <location>
        <begin position="1"/>
        <end position="72"/>
    </location>
</feature>
<evidence type="ECO:0000256" key="6">
    <source>
        <dbReference type="ARBA" id="ARBA00023242"/>
    </source>
</evidence>
<gene>
    <name evidence="10" type="ORF">EJ06DRAFT_476887</name>
</gene>
<dbReference type="InterPro" id="IPR057927">
    <property type="entry name" value="RAD24-like_helical"/>
</dbReference>
<dbReference type="Pfam" id="PF25812">
    <property type="entry name" value="RAD24_helical"/>
    <property type="match status" value="1"/>
</dbReference>
<dbReference type="EMBL" id="ML996695">
    <property type="protein sequence ID" value="KAF2400496.1"/>
    <property type="molecule type" value="Genomic_DNA"/>
</dbReference>
<dbReference type="GO" id="GO:0005524">
    <property type="term" value="F:ATP binding"/>
    <property type="evidence" value="ECO:0007669"/>
    <property type="project" value="UniProtKB-KW"/>
</dbReference>
<name>A0A6G1HXA3_9PEZI</name>
<keyword evidence="6" id="KW-0539">Nucleus</keyword>
<keyword evidence="3" id="KW-0547">Nucleotide-binding</keyword>
<feature type="domain" description="Checkpoint protein RAD24-like helical bundle" evidence="9">
    <location>
        <begin position="368"/>
        <end position="463"/>
    </location>
</feature>
<accession>A0A6G1HXA3</accession>
<dbReference type="SUPFAM" id="SSF52540">
    <property type="entry name" value="P-loop containing nucleoside triphosphate hydrolases"/>
    <property type="match status" value="1"/>
</dbReference>
<dbReference type="Gene3D" id="3.40.50.300">
    <property type="entry name" value="P-loop containing nucleotide triphosphate hydrolases"/>
    <property type="match status" value="1"/>
</dbReference>
<evidence type="ECO:0000256" key="8">
    <source>
        <dbReference type="SAM" id="MobiDB-lite"/>
    </source>
</evidence>
<evidence type="ECO:0000256" key="7">
    <source>
        <dbReference type="ARBA" id="ARBA00023306"/>
    </source>
</evidence>
<keyword evidence="4" id="KW-0227">DNA damage</keyword>
<dbReference type="GO" id="GO:0000077">
    <property type="term" value="P:DNA damage checkpoint signaling"/>
    <property type="evidence" value="ECO:0007669"/>
    <property type="project" value="TreeGrafter"/>
</dbReference>
<protein>
    <recommendedName>
        <fullName evidence="9">Checkpoint protein RAD24-like helical bundle domain-containing protein</fullName>
    </recommendedName>
</protein>
<sequence length="663" mass="72222">MIRLADQKPTITSRPIPLRTAKRKVDTLIREEENDPPRASQKFLKTRNGFKASTPAASTQPSAKPEPEASRPWMERFAPVSISELAVHKKKVDDVRSWIEGVVCGARRNQRLLLLKGPAGSGKTTTVQLLARVLGLRINEWRNPTGTMQSDEGFVSMSAQFEDFMLRSGTFGTLDLVGDGSLNPKSSHSSESEKRMILIEEFPNTFSRTSPALQSFRKAVQLYLESSAPSPSSFSKAPKPATPIVMIISETLLSTSTAAADSFTAHRLLGPEILGHHAVTTIEFRPIAPTIMAKGLNLVLEKEARASGGKKKNPGTALLKSIAEIGDIRNAISTLEFYSLGKGSSSFMPSLPLNKDAEGTTDVDIRSSTLDLFHAVGKVIYNKRTDPQAAQPPPHLPHLARPLKPPITPDALLTELGADTSTFVATVHENYVPSCKSFSAEDELDSLCACADTLSDADILSPDRWSGNGVGASAQALRQEDLSAYVAIAGVSFNLPYPVKRAEPHGGYRKGNANHILYPISLRVWRRVEEIGEMVEQVVARMKGNGEWGVGLSGDAGGDRVKPELILERLPYLAQIERGRQRKAGGFPSSMTDLSKVVMFGRGIREKGGDDDEDEPNGEQWTTDAPDDWRKPQKAGWVRSKGTVGKVTEKVDALVLDDDDIED</sequence>
<dbReference type="GO" id="GO:0005634">
    <property type="term" value="C:nucleus"/>
    <property type="evidence" value="ECO:0007669"/>
    <property type="project" value="UniProtKB-SubCell"/>
</dbReference>
<evidence type="ECO:0000256" key="1">
    <source>
        <dbReference type="ARBA" id="ARBA00004123"/>
    </source>
</evidence>
<dbReference type="GO" id="GO:0003682">
    <property type="term" value="F:chromatin binding"/>
    <property type="evidence" value="ECO:0007669"/>
    <property type="project" value="TreeGrafter"/>
</dbReference>
<dbReference type="InterPro" id="IPR027417">
    <property type="entry name" value="P-loop_NTPase"/>
</dbReference>
<evidence type="ECO:0000256" key="3">
    <source>
        <dbReference type="ARBA" id="ARBA00022741"/>
    </source>
</evidence>
<dbReference type="InterPro" id="IPR004582">
    <property type="entry name" value="Checkpoint_prot_Rad17_Rad24"/>
</dbReference>
<feature type="compositionally biased region" description="Low complexity" evidence="8">
    <location>
        <begin position="51"/>
        <end position="63"/>
    </location>
</feature>
<keyword evidence="5" id="KW-0067">ATP-binding</keyword>
<keyword evidence="7" id="KW-0131">Cell cycle</keyword>
<comment type="subcellular location">
    <subcellularLocation>
        <location evidence="1">Nucleus</location>
    </subcellularLocation>
</comment>
<organism evidence="10 11">
    <name type="scientific">Trichodelitschia bisporula</name>
    <dbReference type="NCBI Taxonomy" id="703511"/>
    <lineage>
        <taxon>Eukaryota</taxon>
        <taxon>Fungi</taxon>
        <taxon>Dikarya</taxon>
        <taxon>Ascomycota</taxon>
        <taxon>Pezizomycotina</taxon>
        <taxon>Dothideomycetes</taxon>
        <taxon>Dothideomycetes incertae sedis</taxon>
        <taxon>Phaeotrichales</taxon>
        <taxon>Phaeotrichaceae</taxon>
        <taxon>Trichodelitschia</taxon>
    </lineage>
</organism>
<dbReference type="PANTHER" id="PTHR12172:SF0">
    <property type="entry name" value="CELL CYCLE CHECKPOINT PROTEIN RAD17"/>
    <property type="match status" value="1"/>
</dbReference>
<proteinExistence type="inferred from homology"/>
<evidence type="ECO:0000313" key="10">
    <source>
        <dbReference type="EMBL" id="KAF2400496.1"/>
    </source>
</evidence>
<dbReference type="GO" id="GO:0006281">
    <property type="term" value="P:DNA repair"/>
    <property type="evidence" value="ECO:0007669"/>
    <property type="project" value="InterPro"/>
</dbReference>
<evidence type="ECO:0000256" key="2">
    <source>
        <dbReference type="ARBA" id="ARBA00006168"/>
    </source>
</evidence>
<feature type="region of interest" description="Disordered" evidence="8">
    <location>
        <begin position="604"/>
        <end position="641"/>
    </location>
</feature>
<evidence type="ECO:0000313" key="11">
    <source>
        <dbReference type="Proteomes" id="UP000799640"/>
    </source>
</evidence>
<dbReference type="AlphaFoldDB" id="A0A6G1HXA3"/>
<evidence type="ECO:0000256" key="4">
    <source>
        <dbReference type="ARBA" id="ARBA00022763"/>
    </source>
</evidence>
<dbReference type="Proteomes" id="UP000799640">
    <property type="component" value="Unassembled WGS sequence"/>
</dbReference>
<dbReference type="GO" id="GO:0033314">
    <property type="term" value="P:mitotic DNA replication checkpoint signaling"/>
    <property type="evidence" value="ECO:0007669"/>
    <property type="project" value="TreeGrafter"/>
</dbReference>
<dbReference type="PANTHER" id="PTHR12172">
    <property type="entry name" value="CELL CYCLE CHECKPOINT PROTEIN RAD17"/>
    <property type="match status" value="1"/>
</dbReference>
<dbReference type="OrthoDB" id="10265971at2759"/>
<reference evidence="10" key="1">
    <citation type="journal article" date="2020" name="Stud. Mycol.">
        <title>101 Dothideomycetes genomes: a test case for predicting lifestyles and emergence of pathogens.</title>
        <authorList>
            <person name="Haridas S."/>
            <person name="Albert R."/>
            <person name="Binder M."/>
            <person name="Bloem J."/>
            <person name="Labutti K."/>
            <person name="Salamov A."/>
            <person name="Andreopoulos B."/>
            <person name="Baker S."/>
            <person name="Barry K."/>
            <person name="Bills G."/>
            <person name="Bluhm B."/>
            <person name="Cannon C."/>
            <person name="Castanera R."/>
            <person name="Culley D."/>
            <person name="Daum C."/>
            <person name="Ezra D."/>
            <person name="Gonzalez J."/>
            <person name="Henrissat B."/>
            <person name="Kuo A."/>
            <person name="Liang C."/>
            <person name="Lipzen A."/>
            <person name="Lutzoni F."/>
            <person name="Magnuson J."/>
            <person name="Mondo S."/>
            <person name="Nolan M."/>
            <person name="Ohm R."/>
            <person name="Pangilinan J."/>
            <person name="Park H.-J."/>
            <person name="Ramirez L."/>
            <person name="Alfaro M."/>
            <person name="Sun H."/>
            <person name="Tritt A."/>
            <person name="Yoshinaga Y."/>
            <person name="Zwiers L.-H."/>
            <person name="Turgeon B."/>
            <person name="Goodwin S."/>
            <person name="Spatafora J."/>
            <person name="Crous P."/>
            <person name="Grigoriev I."/>
        </authorList>
    </citation>
    <scope>NUCLEOTIDE SEQUENCE</scope>
    <source>
        <strain evidence="10">CBS 262.69</strain>
    </source>
</reference>
<evidence type="ECO:0000256" key="5">
    <source>
        <dbReference type="ARBA" id="ARBA00022840"/>
    </source>
</evidence>